<keyword evidence="4" id="KW-1185">Reference proteome</keyword>
<gene>
    <name evidence="3" type="ORF">MOP44_08660</name>
</gene>
<sequence length="149" mass="16415">MKPLFRSLMFLAVLLAAMPVLAQKPMPAEARAAKTIAILNDTKSGEVSAGAQEQLQRWGHFTVVDDADSADIVLRFDKKTDRERSNKQSTDDKGTTTYSGSVTFSSQVHMRAYLKGSDTPFYSTETGDSKKKAGITCVTSFERAWLEGR</sequence>
<feature type="region of interest" description="Disordered" evidence="1">
    <location>
        <begin position="78"/>
        <end position="98"/>
    </location>
</feature>
<evidence type="ECO:0000256" key="2">
    <source>
        <dbReference type="SAM" id="SignalP"/>
    </source>
</evidence>
<proteinExistence type="predicted"/>
<evidence type="ECO:0000256" key="1">
    <source>
        <dbReference type="SAM" id="MobiDB-lite"/>
    </source>
</evidence>
<dbReference type="RefSeq" id="WP_260795643.1">
    <property type="nucleotide sequence ID" value="NZ_CP093313.1"/>
</dbReference>
<protein>
    <submittedName>
        <fullName evidence="3">Uncharacterized protein</fullName>
    </submittedName>
</protein>
<dbReference type="EMBL" id="CP093313">
    <property type="protein sequence ID" value="UWZ86001.1"/>
    <property type="molecule type" value="Genomic_DNA"/>
</dbReference>
<organism evidence="3 4">
    <name type="scientific">Occallatibacter riparius</name>
    <dbReference type="NCBI Taxonomy" id="1002689"/>
    <lineage>
        <taxon>Bacteria</taxon>
        <taxon>Pseudomonadati</taxon>
        <taxon>Acidobacteriota</taxon>
        <taxon>Terriglobia</taxon>
        <taxon>Terriglobales</taxon>
        <taxon>Acidobacteriaceae</taxon>
        <taxon>Occallatibacter</taxon>
    </lineage>
</organism>
<name>A0A9J7BTT5_9BACT</name>
<dbReference type="KEGG" id="orp:MOP44_08660"/>
<keyword evidence="2" id="KW-0732">Signal</keyword>
<dbReference type="AlphaFoldDB" id="A0A9J7BTT5"/>
<feature type="signal peptide" evidence="2">
    <location>
        <begin position="1"/>
        <end position="22"/>
    </location>
</feature>
<accession>A0A9J7BTT5</accession>
<feature type="chain" id="PRO_5039946077" evidence="2">
    <location>
        <begin position="23"/>
        <end position="149"/>
    </location>
</feature>
<feature type="compositionally biased region" description="Basic and acidic residues" evidence="1">
    <location>
        <begin position="78"/>
        <end position="94"/>
    </location>
</feature>
<dbReference type="Proteomes" id="UP001059380">
    <property type="component" value="Chromosome"/>
</dbReference>
<evidence type="ECO:0000313" key="4">
    <source>
        <dbReference type="Proteomes" id="UP001059380"/>
    </source>
</evidence>
<evidence type="ECO:0000313" key="3">
    <source>
        <dbReference type="EMBL" id="UWZ86001.1"/>
    </source>
</evidence>
<reference evidence="3" key="1">
    <citation type="submission" date="2021-04" db="EMBL/GenBank/DDBJ databases">
        <title>Phylogenetic analysis of Acidobacteriaceae.</title>
        <authorList>
            <person name="Qiu L."/>
            <person name="Zhang Q."/>
        </authorList>
    </citation>
    <scope>NUCLEOTIDE SEQUENCE</scope>
    <source>
        <strain evidence="3">DSM 25168</strain>
    </source>
</reference>